<gene>
    <name evidence="4" type="ORF">GBK04_01485</name>
</gene>
<dbReference type="InterPro" id="IPR046947">
    <property type="entry name" value="LytR-like"/>
</dbReference>
<sequence length="251" mass="28770">MRVLIIEDEALAAERLQKQIAQYDPTIEIAACLATVEGAIVWLNQNPHPDLAFVDIQLSDGSCFEIFETIKIRFPIIFTTSYDQYALDAFEVNTVAYLLKPIKYGQLVKSFRKLEDMRRTFVPAPGYEGTPSPSGLGYAYKSRFLVKNGTQIKAIKTDEVAYFFSEEKMSFLVSDEHGKFPVDFSLEEIEVTLDPHIFFRISRKYIAHVDAIREIHPYFKGRLKVTLNPPVEEDIVISSDRTPSFKAWLDR</sequence>
<dbReference type="InterPro" id="IPR011006">
    <property type="entry name" value="CheY-like_superfamily"/>
</dbReference>
<feature type="domain" description="Response regulatory" evidence="2">
    <location>
        <begin position="2"/>
        <end position="115"/>
    </location>
</feature>
<dbReference type="PANTHER" id="PTHR37299:SF1">
    <property type="entry name" value="STAGE 0 SPORULATION PROTEIN A HOMOLOG"/>
    <property type="match status" value="1"/>
</dbReference>
<dbReference type="InterPro" id="IPR007492">
    <property type="entry name" value="LytTR_DNA-bd_dom"/>
</dbReference>
<dbReference type="SMART" id="SM00448">
    <property type="entry name" value="REC"/>
    <property type="match status" value="1"/>
</dbReference>
<evidence type="ECO:0000259" key="3">
    <source>
        <dbReference type="PROSITE" id="PS50930"/>
    </source>
</evidence>
<protein>
    <submittedName>
        <fullName evidence="4">Response regulator</fullName>
    </submittedName>
</protein>
<dbReference type="Pfam" id="PF00072">
    <property type="entry name" value="Response_reg"/>
    <property type="match status" value="1"/>
</dbReference>
<dbReference type="PROSITE" id="PS50930">
    <property type="entry name" value="HTH_LYTTR"/>
    <property type="match status" value="1"/>
</dbReference>
<name>A0A7C9FAT7_9BACT</name>
<dbReference type="Gene3D" id="3.40.50.2300">
    <property type="match status" value="1"/>
</dbReference>
<dbReference type="RefSeq" id="WP_152756228.1">
    <property type="nucleotide sequence ID" value="NZ_WHLY01000002.1"/>
</dbReference>
<keyword evidence="1" id="KW-0597">Phosphoprotein</keyword>
<accession>A0A7C9FAT7</accession>
<organism evidence="4 5">
    <name type="scientific">Salmonirosea aquatica</name>
    <dbReference type="NCBI Taxonomy" id="2654236"/>
    <lineage>
        <taxon>Bacteria</taxon>
        <taxon>Pseudomonadati</taxon>
        <taxon>Bacteroidota</taxon>
        <taxon>Cytophagia</taxon>
        <taxon>Cytophagales</taxon>
        <taxon>Spirosomataceae</taxon>
        <taxon>Salmonirosea</taxon>
    </lineage>
</organism>
<reference evidence="4 5" key="1">
    <citation type="submission" date="2019-10" db="EMBL/GenBank/DDBJ databases">
        <title>Draft Genome Sequence of Cytophagaceae sp. SJW1-29.</title>
        <authorList>
            <person name="Choi A."/>
        </authorList>
    </citation>
    <scope>NUCLEOTIDE SEQUENCE [LARGE SCALE GENOMIC DNA]</scope>
    <source>
        <strain evidence="4 5">SJW1-29</strain>
    </source>
</reference>
<comment type="caution">
    <text evidence="4">The sequence shown here is derived from an EMBL/GenBank/DDBJ whole genome shotgun (WGS) entry which is preliminary data.</text>
</comment>
<dbReference type="Pfam" id="PF04397">
    <property type="entry name" value="LytTR"/>
    <property type="match status" value="1"/>
</dbReference>
<feature type="modified residue" description="4-aspartylphosphate" evidence="1">
    <location>
        <position position="55"/>
    </location>
</feature>
<evidence type="ECO:0000313" key="4">
    <source>
        <dbReference type="EMBL" id="MPR32047.1"/>
    </source>
</evidence>
<dbReference type="SMART" id="SM00850">
    <property type="entry name" value="LytTR"/>
    <property type="match status" value="1"/>
</dbReference>
<evidence type="ECO:0000259" key="2">
    <source>
        <dbReference type="PROSITE" id="PS50110"/>
    </source>
</evidence>
<dbReference type="PROSITE" id="PS50110">
    <property type="entry name" value="RESPONSE_REGULATORY"/>
    <property type="match status" value="1"/>
</dbReference>
<dbReference type="GO" id="GO:0003677">
    <property type="term" value="F:DNA binding"/>
    <property type="evidence" value="ECO:0007669"/>
    <property type="project" value="InterPro"/>
</dbReference>
<evidence type="ECO:0000313" key="5">
    <source>
        <dbReference type="Proteomes" id="UP000479293"/>
    </source>
</evidence>
<dbReference type="SUPFAM" id="SSF52172">
    <property type="entry name" value="CheY-like"/>
    <property type="match status" value="1"/>
</dbReference>
<proteinExistence type="predicted"/>
<feature type="domain" description="HTH LytTR-type" evidence="3">
    <location>
        <begin position="144"/>
        <end position="251"/>
    </location>
</feature>
<dbReference type="GO" id="GO:0000156">
    <property type="term" value="F:phosphorelay response regulator activity"/>
    <property type="evidence" value="ECO:0007669"/>
    <property type="project" value="InterPro"/>
</dbReference>
<dbReference type="InterPro" id="IPR001789">
    <property type="entry name" value="Sig_transdc_resp-reg_receiver"/>
</dbReference>
<dbReference type="Gene3D" id="2.40.50.1020">
    <property type="entry name" value="LytTr DNA-binding domain"/>
    <property type="match status" value="1"/>
</dbReference>
<dbReference type="PANTHER" id="PTHR37299">
    <property type="entry name" value="TRANSCRIPTIONAL REGULATOR-RELATED"/>
    <property type="match status" value="1"/>
</dbReference>
<keyword evidence="5" id="KW-1185">Reference proteome</keyword>
<dbReference type="Proteomes" id="UP000479293">
    <property type="component" value="Unassembled WGS sequence"/>
</dbReference>
<dbReference type="EMBL" id="WHLY01000002">
    <property type="protein sequence ID" value="MPR32047.1"/>
    <property type="molecule type" value="Genomic_DNA"/>
</dbReference>
<evidence type="ECO:0000256" key="1">
    <source>
        <dbReference type="PROSITE-ProRule" id="PRU00169"/>
    </source>
</evidence>
<dbReference type="AlphaFoldDB" id="A0A7C9FAT7"/>